<evidence type="ECO:0008006" key="4">
    <source>
        <dbReference type="Google" id="ProtNLM"/>
    </source>
</evidence>
<feature type="chain" id="PRO_5002973803" description="Transmembrane protein" evidence="1">
    <location>
        <begin position="23"/>
        <end position="174"/>
    </location>
</feature>
<protein>
    <recommendedName>
        <fullName evidence="4">Transmembrane protein</fullName>
    </recommendedName>
</protein>
<dbReference type="Pfam" id="PF13689">
    <property type="entry name" value="DUF4154"/>
    <property type="match status" value="1"/>
</dbReference>
<dbReference type="HOGENOM" id="CLU_093136_1_1_4"/>
<evidence type="ECO:0000256" key="1">
    <source>
        <dbReference type="SAM" id="SignalP"/>
    </source>
</evidence>
<feature type="signal peptide" evidence="1">
    <location>
        <begin position="1"/>
        <end position="22"/>
    </location>
</feature>
<keyword evidence="3" id="KW-1185">Reference proteome</keyword>
<name>C6XCA0_METGS</name>
<evidence type="ECO:0000313" key="2">
    <source>
        <dbReference type="EMBL" id="ACT50175.1"/>
    </source>
</evidence>
<reference evidence="2 3" key="2">
    <citation type="journal article" date="2011" name="J. Bacteriol.">
        <title>Genomes of three methylotrophs from a single niche uncover genetic and metabolic divergence of Methylophilaceae.</title>
        <authorList>
            <person name="Lapidus A."/>
            <person name="Clum A."/>
            <person name="Labutti K."/>
            <person name="Kaluzhnaya M.G."/>
            <person name="Lim S."/>
            <person name="Beck D.A."/>
            <person name="Glavina Del Rio T."/>
            <person name="Nolan M."/>
            <person name="Mavromatis K."/>
            <person name="Huntemann M."/>
            <person name="Lucas S."/>
            <person name="Lidstrom M.E."/>
            <person name="Ivanova N."/>
            <person name="Chistoserdova L."/>
        </authorList>
    </citation>
    <scope>NUCLEOTIDE SEQUENCE [LARGE SCALE GENOMIC DNA]</scope>
    <source>
        <strain evidence="2 3">SIP3-4</strain>
    </source>
</reference>
<accession>C6XCA0</accession>
<dbReference type="AlphaFoldDB" id="C6XCA0"/>
<dbReference type="eggNOG" id="ENOG5030JK8">
    <property type="taxonomic scope" value="Bacteria"/>
</dbReference>
<dbReference type="InterPro" id="IPR025293">
    <property type="entry name" value="YfiR/HmsC-like"/>
</dbReference>
<dbReference type="EMBL" id="CP001674">
    <property type="protein sequence ID" value="ACT50175.1"/>
    <property type="molecule type" value="Genomic_DNA"/>
</dbReference>
<proteinExistence type="predicted"/>
<keyword evidence="1" id="KW-0732">Signal</keyword>
<dbReference type="KEGG" id="mei:Msip34_0927"/>
<reference evidence="3" key="1">
    <citation type="submission" date="2009-07" db="EMBL/GenBank/DDBJ databases">
        <title>Complete sequence of chromosome of Methylovorus sp. SIP3-4.</title>
        <authorList>
            <person name="Lucas S."/>
            <person name="Copeland A."/>
            <person name="Lapidus A."/>
            <person name="Glavina del Rio T."/>
            <person name="Tice H."/>
            <person name="Bruce D."/>
            <person name="Goodwin L."/>
            <person name="Pitluck S."/>
            <person name="Clum A."/>
            <person name="Larimer F."/>
            <person name="Land M."/>
            <person name="Hauser L."/>
            <person name="Kyrpides N."/>
            <person name="Mikhailova N."/>
            <person name="Kayluzhnaya M."/>
            <person name="Chistoserdova L."/>
        </authorList>
    </citation>
    <scope>NUCLEOTIDE SEQUENCE [LARGE SCALE GENOMIC DNA]</scope>
    <source>
        <strain evidence="3">SIP3-4</strain>
    </source>
</reference>
<organism evidence="2 3">
    <name type="scientific">Methylovorus glucosotrophus (strain SIP3-4)</name>
    <dbReference type="NCBI Taxonomy" id="582744"/>
    <lineage>
        <taxon>Bacteria</taxon>
        <taxon>Pseudomonadati</taxon>
        <taxon>Pseudomonadota</taxon>
        <taxon>Betaproteobacteria</taxon>
        <taxon>Nitrosomonadales</taxon>
        <taxon>Methylophilaceae</taxon>
        <taxon>Methylovorus</taxon>
    </lineage>
</organism>
<dbReference type="STRING" id="582744.Msip34_0927"/>
<dbReference type="Proteomes" id="UP000002743">
    <property type="component" value="Chromosome"/>
</dbReference>
<sequence precursor="true">MLTRRALLLLAASLLPILRSHGEDVIPISDMRAAYLYNFVVFTEWPDNGRDTLNICLLPGQATLVNVRLLASKQINGRTLRIIEPMQRDTDECQLLYIGKATDSGTRQMLTRLAGSPVLIVGEGSQSQAMIQMNVENKRLSFNVDLVQSRRANLTISSKLLRLAKTVRKEDDGT</sequence>
<gene>
    <name evidence="2" type="ordered locus">Msip34_0927</name>
</gene>
<dbReference type="OrthoDB" id="8527941at2"/>
<evidence type="ECO:0000313" key="3">
    <source>
        <dbReference type="Proteomes" id="UP000002743"/>
    </source>
</evidence>